<accession>A0A0A9DK67</accession>
<feature type="transmembrane region" description="Helical" evidence="1">
    <location>
        <begin position="24"/>
        <end position="51"/>
    </location>
</feature>
<name>A0A0A9DK67_ARUDO</name>
<keyword evidence="1" id="KW-1133">Transmembrane helix</keyword>
<sequence>MSFTLIAVLADVSMKKRPFSCAYVFASSAGTCLSSSISALLPARATIVFGFPRSKQRRKLVSASYMTITRLGFVDHLPSTRPINKIMNG</sequence>
<evidence type="ECO:0000313" key="2">
    <source>
        <dbReference type="EMBL" id="JAD84142.1"/>
    </source>
</evidence>
<organism evidence="2">
    <name type="scientific">Arundo donax</name>
    <name type="common">Giant reed</name>
    <name type="synonym">Donax arundinaceus</name>
    <dbReference type="NCBI Taxonomy" id="35708"/>
    <lineage>
        <taxon>Eukaryota</taxon>
        <taxon>Viridiplantae</taxon>
        <taxon>Streptophyta</taxon>
        <taxon>Embryophyta</taxon>
        <taxon>Tracheophyta</taxon>
        <taxon>Spermatophyta</taxon>
        <taxon>Magnoliopsida</taxon>
        <taxon>Liliopsida</taxon>
        <taxon>Poales</taxon>
        <taxon>Poaceae</taxon>
        <taxon>PACMAD clade</taxon>
        <taxon>Arundinoideae</taxon>
        <taxon>Arundineae</taxon>
        <taxon>Arundo</taxon>
    </lineage>
</organism>
<dbReference type="AlphaFoldDB" id="A0A0A9DK67"/>
<keyword evidence="1" id="KW-0812">Transmembrane</keyword>
<reference evidence="2" key="1">
    <citation type="submission" date="2014-09" db="EMBL/GenBank/DDBJ databases">
        <authorList>
            <person name="Magalhaes I.L.F."/>
            <person name="Oliveira U."/>
            <person name="Santos F.R."/>
            <person name="Vidigal T.H.D.A."/>
            <person name="Brescovit A.D."/>
            <person name="Santos A.J."/>
        </authorList>
    </citation>
    <scope>NUCLEOTIDE SEQUENCE</scope>
    <source>
        <tissue evidence="2">Shoot tissue taken approximately 20 cm above the soil surface</tissue>
    </source>
</reference>
<reference evidence="2" key="2">
    <citation type="journal article" date="2015" name="Data Brief">
        <title>Shoot transcriptome of the giant reed, Arundo donax.</title>
        <authorList>
            <person name="Barrero R.A."/>
            <person name="Guerrero F.D."/>
            <person name="Moolhuijzen P."/>
            <person name="Goolsby J.A."/>
            <person name="Tidwell J."/>
            <person name="Bellgard S.E."/>
            <person name="Bellgard M.I."/>
        </authorList>
    </citation>
    <scope>NUCLEOTIDE SEQUENCE</scope>
    <source>
        <tissue evidence="2">Shoot tissue taken approximately 20 cm above the soil surface</tissue>
    </source>
</reference>
<protein>
    <submittedName>
        <fullName evidence="2">Uncharacterized protein</fullName>
    </submittedName>
</protein>
<proteinExistence type="predicted"/>
<dbReference type="EMBL" id="GBRH01213753">
    <property type="protein sequence ID" value="JAD84142.1"/>
    <property type="molecule type" value="Transcribed_RNA"/>
</dbReference>
<evidence type="ECO:0000256" key="1">
    <source>
        <dbReference type="SAM" id="Phobius"/>
    </source>
</evidence>
<keyword evidence="1" id="KW-0472">Membrane</keyword>